<dbReference type="HOGENOM" id="CLU_122825_0_0_6"/>
<dbReference type="STRING" id="314278.NB231_15263"/>
<dbReference type="AlphaFoldDB" id="A4BLK3"/>
<reference evidence="2 3" key="1">
    <citation type="submission" date="2006-02" db="EMBL/GenBank/DDBJ databases">
        <authorList>
            <person name="Waterbury J."/>
            <person name="Ferriera S."/>
            <person name="Johnson J."/>
            <person name="Kravitz S."/>
            <person name="Halpern A."/>
            <person name="Remington K."/>
            <person name="Beeson K."/>
            <person name="Tran B."/>
            <person name="Rogers Y.-H."/>
            <person name="Friedman R."/>
            <person name="Venter J.C."/>
        </authorList>
    </citation>
    <scope>NUCLEOTIDE SEQUENCE [LARGE SCALE GENOMIC DNA]</scope>
    <source>
        <strain evidence="2 3">Nb-231</strain>
    </source>
</reference>
<keyword evidence="3" id="KW-1185">Reference proteome</keyword>
<organism evidence="2 3">
    <name type="scientific">Nitrococcus mobilis Nb-231</name>
    <dbReference type="NCBI Taxonomy" id="314278"/>
    <lineage>
        <taxon>Bacteria</taxon>
        <taxon>Pseudomonadati</taxon>
        <taxon>Pseudomonadota</taxon>
        <taxon>Gammaproteobacteria</taxon>
        <taxon>Chromatiales</taxon>
        <taxon>Ectothiorhodospiraceae</taxon>
        <taxon>Nitrococcus</taxon>
    </lineage>
</organism>
<feature type="domain" description="H repeat-associated protein N-terminal" evidence="1">
    <location>
        <begin position="65"/>
        <end position="155"/>
    </location>
</feature>
<evidence type="ECO:0000313" key="3">
    <source>
        <dbReference type="Proteomes" id="UP000003374"/>
    </source>
</evidence>
<dbReference type="Pfam" id="PF13808">
    <property type="entry name" value="DDE_Tnp_1_assoc"/>
    <property type="match status" value="1"/>
</dbReference>
<protein>
    <submittedName>
        <fullName evidence="2">Putative transposase</fullName>
    </submittedName>
</protein>
<dbReference type="Proteomes" id="UP000003374">
    <property type="component" value="Unassembled WGS sequence"/>
</dbReference>
<gene>
    <name evidence="2" type="ORF">NB231_15263</name>
</gene>
<comment type="caution">
    <text evidence="2">The sequence shown here is derived from an EMBL/GenBank/DDBJ whole genome shotgun (WGS) entry which is preliminary data.</text>
</comment>
<accession>A4BLK3</accession>
<evidence type="ECO:0000259" key="1">
    <source>
        <dbReference type="Pfam" id="PF13808"/>
    </source>
</evidence>
<sequence>MGLTRGFRRIRGGYSNTPERPKRVFVYPLQRNVARLLNHPDRAAPGLFGDPRMALSAAQMRALPQYFTDLPDPRRAQGRRHRLPVVPALTAGASLCGMQGYKAMAEWASSLGQAARQRFGCRRVNGHYLVPSLYVIRDCLVRLGPKALDRRLQAWQAAQLNSSDEALAMDGKIMKGGVDHTGAQTQKLSG</sequence>
<dbReference type="InterPro" id="IPR032806">
    <property type="entry name" value="YbfD_N"/>
</dbReference>
<proteinExistence type="predicted"/>
<dbReference type="RefSeq" id="WP_005004196.1">
    <property type="nucleotide sequence ID" value="NZ_CH672427.1"/>
</dbReference>
<dbReference type="eggNOG" id="COG5433">
    <property type="taxonomic scope" value="Bacteria"/>
</dbReference>
<dbReference type="EMBL" id="AAOF01000001">
    <property type="protein sequence ID" value="EAR23191.1"/>
    <property type="molecule type" value="Genomic_DNA"/>
</dbReference>
<evidence type="ECO:0000313" key="2">
    <source>
        <dbReference type="EMBL" id="EAR23191.1"/>
    </source>
</evidence>
<name>A4BLK3_9GAMM</name>